<keyword evidence="1" id="KW-0812">Transmembrane</keyword>
<dbReference type="Proteomes" id="UP000706151">
    <property type="component" value="Unassembled WGS sequence"/>
</dbReference>
<keyword evidence="1" id="KW-1133">Transmembrane helix</keyword>
<proteinExistence type="predicted"/>
<feature type="transmembrane region" description="Helical" evidence="1">
    <location>
        <begin position="34"/>
        <end position="51"/>
    </location>
</feature>
<reference evidence="2 3" key="1">
    <citation type="submission" date="2020-10" db="EMBL/GenBank/DDBJ databases">
        <title>Connecting structure to function with the recovery of over 1000 high-quality activated sludge metagenome-assembled genomes encoding full-length rRNA genes using long-read sequencing.</title>
        <authorList>
            <person name="Singleton C.M."/>
            <person name="Petriglieri F."/>
            <person name="Kristensen J.M."/>
            <person name="Kirkegaard R.H."/>
            <person name="Michaelsen T.Y."/>
            <person name="Andersen M.H."/>
            <person name="Karst S.M."/>
            <person name="Dueholm M.S."/>
            <person name="Nielsen P.H."/>
            <person name="Albertsen M."/>
        </authorList>
    </citation>
    <scope>NUCLEOTIDE SEQUENCE [LARGE SCALE GENOMIC DNA]</scope>
    <source>
        <strain evidence="2">Fred_18-Q3-R57-64_BAT3C.720</strain>
    </source>
</reference>
<accession>A0A935W4G6</accession>
<gene>
    <name evidence="2" type="ORF">IPK02_14915</name>
</gene>
<feature type="transmembrane region" description="Helical" evidence="1">
    <location>
        <begin position="109"/>
        <end position="128"/>
    </location>
</feature>
<feature type="transmembrane region" description="Helical" evidence="1">
    <location>
        <begin position="83"/>
        <end position="103"/>
    </location>
</feature>
<protein>
    <submittedName>
        <fullName evidence="2">Uncharacterized protein</fullName>
    </submittedName>
</protein>
<evidence type="ECO:0000256" key="1">
    <source>
        <dbReference type="SAM" id="Phobius"/>
    </source>
</evidence>
<evidence type="ECO:0000313" key="2">
    <source>
        <dbReference type="EMBL" id="MBK7955122.1"/>
    </source>
</evidence>
<keyword evidence="1" id="KW-0472">Membrane</keyword>
<evidence type="ECO:0000313" key="3">
    <source>
        <dbReference type="Proteomes" id="UP000706151"/>
    </source>
</evidence>
<sequence>MVGFVVLGIAMYGLSVPVFERIWQNLLERPSGPMTFRFVLQPIMATIAALLDGVKDARTGRDPYFWTVLTNPAKRGTRLHEGLIATARVILLGLCMDLIYQFIVFDTFHPAEAVIVAGLLAFMPYLLLRGPISRVARWWLARRSANEIR</sequence>
<dbReference type="AlphaFoldDB" id="A0A935W4G6"/>
<organism evidence="2 3">
    <name type="scientific">Candidatus Accumulibacter affinis</name>
    <dbReference type="NCBI Taxonomy" id="2954384"/>
    <lineage>
        <taxon>Bacteria</taxon>
        <taxon>Pseudomonadati</taxon>
        <taxon>Pseudomonadota</taxon>
        <taxon>Betaproteobacteria</taxon>
        <taxon>Candidatus Accumulibacter</taxon>
    </lineage>
</organism>
<name>A0A935W4G6_9PROT</name>
<comment type="caution">
    <text evidence="2">The sequence shown here is derived from an EMBL/GenBank/DDBJ whole genome shotgun (WGS) entry which is preliminary data.</text>
</comment>
<dbReference type="EMBL" id="JADJOT010000010">
    <property type="protein sequence ID" value="MBK7955122.1"/>
    <property type="molecule type" value="Genomic_DNA"/>
</dbReference>